<gene>
    <name evidence="1" type="ORF">EPI10_028534</name>
</gene>
<dbReference type="OrthoDB" id="1938712at2759"/>
<keyword evidence="2" id="KW-1185">Reference proteome</keyword>
<name>A0A5B6UXV3_9ROSI</name>
<comment type="caution">
    <text evidence="1">The sequence shown here is derived from an EMBL/GenBank/DDBJ whole genome shotgun (WGS) entry which is preliminary data.</text>
</comment>
<reference evidence="2" key="1">
    <citation type="journal article" date="2019" name="Plant Biotechnol. J.">
        <title>Genome sequencing of the Australian wild diploid species Gossypium australe highlights disease resistance and delayed gland morphogenesis.</title>
        <authorList>
            <person name="Cai Y."/>
            <person name="Cai X."/>
            <person name="Wang Q."/>
            <person name="Wang P."/>
            <person name="Zhang Y."/>
            <person name="Cai C."/>
            <person name="Xu Y."/>
            <person name="Wang K."/>
            <person name="Zhou Z."/>
            <person name="Wang C."/>
            <person name="Geng S."/>
            <person name="Li B."/>
            <person name="Dong Q."/>
            <person name="Hou Y."/>
            <person name="Wang H."/>
            <person name="Ai P."/>
            <person name="Liu Z."/>
            <person name="Yi F."/>
            <person name="Sun M."/>
            <person name="An G."/>
            <person name="Cheng J."/>
            <person name="Zhang Y."/>
            <person name="Shi Q."/>
            <person name="Xie Y."/>
            <person name="Shi X."/>
            <person name="Chang Y."/>
            <person name="Huang F."/>
            <person name="Chen Y."/>
            <person name="Hong S."/>
            <person name="Mi L."/>
            <person name="Sun Q."/>
            <person name="Zhang L."/>
            <person name="Zhou B."/>
            <person name="Peng R."/>
            <person name="Zhang X."/>
            <person name="Liu F."/>
        </authorList>
    </citation>
    <scope>NUCLEOTIDE SEQUENCE [LARGE SCALE GENOMIC DNA]</scope>
    <source>
        <strain evidence="2">cv. PA1801</strain>
    </source>
</reference>
<dbReference type="Proteomes" id="UP000325315">
    <property type="component" value="Unassembled WGS sequence"/>
</dbReference>
<dbReference type="AlphaFoldDB" id="A0A5B6UXV3"/>
<evidence type="ECO:0000313" key="2">
    <source>
        <dbReference type="Proteomes" id="UP000325315"/>
    </source>
</evidence>
<accession>A0A5B6UXV3</accession>
<organism evidence="1 2">
    <name type="scientific">Gossypium australe</name>
    <dbReference type="NCBI Taxonomy" id="47621"/>
    <lineage>
        <taxon>Eukaryota</taxon>
        <taxon>Viridiplantae</taxon>
        <taxon>Streptophyta</taxon>
        <taxon>Embryophyta</taxon>
        <taxon>Tracheophyta</taxon>
        <taxon>Spermatophyta</taxon>
        <taxon>Magnoliopsida</taxon>
        <taxon>eudicotyledons</taxon>
        <taxon>Gunneridae</taxon>
        <taxon>Pentapetalae</taxon>
        <taxon>rosids</taxon>
        <taxon>malvids</taxon>
        <taxon>Malvales</taxon>
        <taxon>Malvaceae</taxon>
        <taxon>Malvoideae</taxon>
        <taxon>Gossypium</taxon>
    </lineage>
</organism>
<sequence>MMILEWKCDRVTMDFVSDLPLSPKKKDAIWFVIRGLPHDSGRNYQKIWVCSLTLAPHFIHKSMNLKATRRDISHWLRSRIIISFNRA</sequence>
<protein>
    <submittedName>
        <fullName evidence="1">Integrase</fullName>
    </submittedName>
</protein>
<proteinExistence type="predicted"/>
<dbReference type="EMBL" id="SMMG02000009">
    <property type="protein sequence ID" value="KAA3462007.1"/>
    <property type="molecule type" value="Genomic_DNA"/>
</dbReference>
<evidence type="ECO:0000313" key="1">
    <source>
        <dbReference type="EMBL" id="KAA3462007.1"/>
    </source>
</evidence>